<dbReference type="GO" id="GO:1990275">
    <property type="term" value="F:preribosome binding"/>
    <property type="evidence" value="ECO:0007669"/>
    <property type="project" value="TreeGrafter"/>
</dbReference>
<dbReference type="AlphaFoldDB" id="A0AA88T6Q7"/>
<sequence length="83" mass="9502">MKKMGDGNVARSDVRVVNQMLSEMDGLVKRHQIYIMAATNRPGPCDLRVSKQNFEEAFKKVRPSVSKEDQLMYENLRESLTGQ</sequence>
<dbReference type="PANTHER" id="PTHR23077">
    <property type="entry name" value="AAA-FAMILY ATPASE"/>
    <property type="match status" value="1"/>
</dbReference>
<evidence type="ECO:0000313" key="4">
    <source>
        <dbReference type="EMBL" id="KAK2865683.1"/>
    </source>
</evidence>
<keyword evidence="2" id="KW-0067">ATP-binding</keyword>
<dbReference type="Pfam" id="PF00004">
    <property type="entry name" value="AAA"/>
    <property type="match status" value="1"/>
</dbReference>
<accession>A0AA88T6Q7</accession>
<keyword evidence="5" id="KW-1185">Reference proteome</keyword>
<dbReference type="GO" id="GO:0016887">
    <property type="term" value="F:ATP hydrolysis activity"/>
    <property type="evidence" value="ECO:0007669"/>
    <property type="project" value="InterPro"/>
</dbReference>
<dbReference type="EMBL" id="JAVHJS010000002">
    <property type="protein sequence ID" value="KAK2865683.1"/>
    <property type="molecule type" value="Genomic_DNA"/>
</dbReference>
<dbReference type="InterPro" id="IPR027417">
    <property type="entry name" value="P-loop_NTPase"/>
</dbReference>
<evidence type="ECO:0000259" key="3">
    <source>
        <dbReference type="Pfam" id="PF00004"/>
    </source>
</evidence>
<feature type="domain" description="ATPase AAA-type core" evidence="3">
    <location>
        <begin position="8"/>
        <end position="47"/>
    </location>
</feature>
<evidence type="ECO:0000313" key="5">
    <source>
        <dbReference type="Proteomes" id="UP001187315"/>
    </source>
</evidence>
<name>A0AA88T6Q7_TACVA</name>
<dbReference type="GO" id="GO:0005524">
    <property type="term" value="F:ATP binding"/>
    <property type="evidence" value="ECO:0007669"/>
    <property type="project" value="UniProtKB-KW"/>
</dbReference>
<dbReference type="InterPro" id="IPR050168">
    <property type="entry name" value="AAA_ATPase_domain"/>
</dbReference>
<evidence type="ECO:0000256" key="1">
    <source>
        <dbReference type="ARBA" id="ARBA00022741"/>
    </source>
</evidence>
<dbReference type="GO" id="GO:0003723">
    <property type="term" value="F:RNA binding"/>
    <property type="evidence" value="ECO:0007669"/>
    <property type="project" value="TreeGrafter"/>
</dbReference>
<dbReference type="GO" id="GO:0005634">
    <property type="term" value="C:nucleus"/>
    <property type="evidence" value="ECO:0007669"/>
    <property type="project" value="TreeGrafter"/>
</dbReference>
<proteinExistence type="predicted"/>
<dbReference type="Gene3D" id="3.40.50.300">
    <property type="entry name" value="P-loop containing nucleotide triphosphate hydrolases"/>
    <property type="match status" value="1"/>
</dbReference>
<dbReference type="PANTHER" id="PTHR23077:SF171">
    <property type="entry name" value="NUCLEAR VALOSIN-CONTAINING PROTEIN-LIKE"/>
    <property type="match status" value="1"/>
</dbReference>
<evidence type="ECO:0000256" key="2">
    <source>
        <dbReference type="ARBA" id="ARBA00022840"/>
    </source>
</evidence>
<gene>
    <name evidence="4" type="ORF">Q7C36_001739</name>
</gene>
<organism evidence="4 5">
    <name type="scientific">Tachysurus vachellii</name>
    <name type="common">Darkbarbel catfish</name>
    <name type="synonym">Pelteobagrus vachellii</name>
    <dbReference type="NCBI Taxonomy" id="175792"/>
    <lineage>
        <taxon>Eukaryota</taxon>
        <taxon>Metazoa</taxon>
        <taxon>Chordata</taxon>
        <taxon>Craniata</taxon>
        <taxon>Vertebrata</taxon>
        <taxon>Euteleostomi</taxon>
        <taxon>Actinopterygii</taxon>
        <taxon>Neopterygii</taxon>
        <taxon>Teleostei</taxon>
        <taxon>Ostariophysi</taxon>
        <taxon>Siluriformes</taxon>
        <taxon>Bagridae</taxon>
        <taxon>Tachysurus</taxon>
    </lineage>
</organism>
<keyword evidence="1" id="KW-0547">Nucleotide-binding</keyword>
<comment type="caution">
    <text evidence="4">The sequence shown here is derived from an EMBL/GenBank/DDBJ whole genome shotgun (WGS) entry which is preliminary data.</text>
</comment>
<reference evidence="4" key="1">
    <citation type="submission" date="2023-08" db="EMBL/GenBank/DDBJ databases">
        <title>Pelteobagrus vachellii genome.</title>
        <authorList>
            <person name="Liu H."/>
        </authorList>
    </citation>
    <scope>NUCLEOTIDE SEQUENCE</scope>
    <source>
        <strain evidence="4">PRFRI_2022a</strain>
        <tissue evidence="4">Muscle</tissue>
    </source>
</reference>
<protein>
    <recommendedName>
        <fullName evidence="3">ATPase AAA-type core domain-containing protein</fullName>
    </recommendedName>
</protein>
<dbReference type="Proteomes" id="UP001187315">
    <property type="component" value="Unassembled WGS sequence"/>
</dbReference>
<dbReference type="GO" id="GO:0042254">
    <property type="term" value="P:ribosome biogenesis"/>
    <property type="evidence" value="ECO:0007669"/>
    <property type="project" value="TreeGrafter"/>
</dbReference>
<dbReference type="SUPFAM" id="SSF52540">
    <property type="entry name" value="P-loop containing nucleoside triphosphate hydrolases"/>
    <property type="match status" value="1"/>
</dbReference>
<dbReference type="InterPro" id="IPR003959">
    <property type="entry name" value="ATPase_AAA_core"/>
</dbReference>